<protein>
    <submittedName>
        <fullName evidence="1">Uncharacterized protein</fullName>
    </submittedName>
</protein>
<name>W2L1Y4_PHYNI</name>
<gene>
    <name evidence="1" type="ORF">L917_10017</name>
</gene>
<sequence>MMVDYWKQIVSGFSNYPKDIQAAFPFILASIIHHKSYLRRTLNASHPIFTARVFSANSLIDKLRGVTVLVIGASPACGMKAPGIQAHLAVAKQVNELRREVTSLHKEIDGLKTELAENLSNQVAVKVVSEVRQHFVVNGVASVSLRDVDMRMGDLRSTMATEFRSILNDMNLTHTTTLSSTSSE</sequence>
<dbReference type="AlphaFoldDB" id="W2L1Y4"/>
<organism evidence="1">
    <name type="scientific">Phytophthora nicotianae</name>
    <name type="common">Potato buckeye rot agent</name>
    <name type="synonym">Phytophthora parasitica</name>
    <dbReference type="NCBI Taxonomy" id="4792"/>
    <lineage>
        <taxon>Eukaryota</taxon>
        <taxon>Sar</taxon>
        <taxon>Stramenopiles</taxon>
        <taxon>Oomycota</taxon>
        <taxon>Peronosporomycetes</taxon>
        <taxon>Peronosporales</taxon>
        <taxon>Peronosporaceae</taxon>
        <taxon>Phytophthora</taxon>
    </lineage>
</organism>
<accession>W2L1Y4</accession>
<dbReference type="Proteomes" id="UP000054423">
    <property type="component" value="Unassembled WGS sequence"/>
</dbReference>
<dbReference type="OrthoDB" id="103649at2759"/>
<evidence type="ECO:0000313" key="1">
    <source>
        <dbReference type="EMBL" id="ETL91431.1"/>
    </source>
</evidence>
<proteinExistence type="predicted"/>
<dbReference type="VEuPathDB" id="FungiDB:PPTG_14262"/>
<dbReference type="EMBL" id="KI680053">
    <property type="protein sequence ID" value="ETL91431.1"/>
    <property type="molecule type" value="Genomic_DNA"/>
</dbReference>
<reference evidence="1" key="1">
    <citation type="submission" date="2013-11" db="EMBL/GenBank/DDBJ databases">
        <title>The Genome Sequence of Phytophthora parasitica CHvinca01.</title>
        <authorList>
            <consortium name="The Broad Institute Genomics Platform"/>
            <person name="Russ C."/>
            <person name="Tyler B."/>
            <person name="Panabieres F."/>
            <person name="Shan W."/>
            <person name="Tripathy S."/>
            <person name="Grunwald N."/>
            <person name="Machado M."/>
            <person name="Johnson C.S."/>
            <person name="Arredondo F."/>
            <person name="Hong C."/>
            <person name="Coffey M."/>
            <person name="Young S.K."/>
            <person name="Zeng Q."/>
            <person name="Gargeya S."/>
            <person name="Fitzgerald M."/>
            <person name="Abouelleil A."/>
            <person name="Alvarado L."/>
            <person name="Chapman S.B."/>
            <person name="Gainer-Dewar J."/>
            <person name="Goldberg J."/>
            <person name="Griggs A."/>
            <person name="Gujja S."/>
            <person name="Hansen M."/>
            <person name="Howarth C."/>
            <person name="Imamovic A."/>
            <person name="Ireland A."/>
            <person name="Larimer J."/>
            <person name="McCowan C."/>
            <person name="Murphy C."/>
            <person name="Pearson M."/>
            <person name="Poon T.W."/>
            <person name="Priest M."/>
            <person name="Roberts A."/>
            <person name="Saif S."/>
            <person name="Shea T."/>
            <person name="Sykes S."/>
            <person name="Wortman J."/>
            <person name="Nusbaum C."/>
            <person name="Birren B."/>
        </authorList>
    </citation>
    <scope>NUCLEOTIDE SEQUENCE [LARGE SCALE GENOMIC DNA]</scope>
    <source>
        <strain evidence="1">CHvinca01</strain>
    </source>
</reference>